<feature type="region of interest" description="Disordered" evidence="2">
    <location>
        <begin position="285"/>
        <end position="308"/>
    </location>
</feature>
<dbReference type="GO" id="GO:0005737">
    <property type="term" value="C:cytoplasm"/>
    <property type="evidence" value="ECO:0007669"/>
    <property type="project" value="TreeGrafter"/>
</dbReference>
<accession>A0A9P8C4L0</accession>
<evidence type="ECO:0000256" key="2">
    <source>
        <dbReference type="SAM" id="MobiDB-lite"/>
    </source>
</evidence>
<gene>
    <name evidence="3" type="ORF">BJ875DRAFT_50875</name>
</gene>
<evidence type="ECO:0000256" key="1">
    <source>
        <dbReference type="SAM" id="Coils"/>
    </source>
</evidence>
<dbReference type="GO" id="GO:0016460">
    <property type="term" value="C:myosin II complex"/>
    <property type="evidence" value="ECO:0007669"/>
    <property type="project" value="TreeGrafter"/>
</dbReference>
<feature type="compositionally biased region" description="Low complexity" evidence="2">
    <location>
        <begin position="1"/>
        <end position="10"/>
    </location>
</feature>
<reference evidence="3" key="1">
    <citation type="journal article" date="2021" name="IMA Fungus">
        <title>Genomic characterization of three marine fungi, including Emericellopsis atlantica sp. nov. with signatures of a generalist lifestyle and marine biomass degradation.</title>
        <authorList>
            <person name="Hagestad O.C."/>
            <person name="Hou L."/>
            <person name="Andersen J.H."/>
            <person name="Hansen E.H."/>
            <person name="Altermark B."/>
            <person name="Li C."/>
            <person name="Kuhnert E."/>
            <person name="Cox R.J."/>
            <person name="Crous P.W."/>
            <person name="Spatafora J.W."/>
            <person name="Lail K."/>
            <person name="Amirebrahimi M."/>
            <person name="Lipzen A."/>
            <person name="Pangilinan J."/>
            <person name="Andreopoulos W."/>
            <person name="Hayes R.D."/>
            <person name="Ng V."/>
            <person name="Grigoriev I.V."/>
            <person name="Jackson S.A."/>
            <person name="Sutton T.D.S."/>
            <person name="Dobson A.D.W."/>
            <person name="Rama T."/>
        </authorList>
    </citation>
    <scope>NUCLEOTIDE SEQUENCE</scope>
    <source>
        <strain evidence="3">TRa018bII</strain>
    </source>
</reference>
<feature type="coiled-coil region" evidence="1">
    <location>
        <begin position="175"/>
        <end position="240"/>
    </location>
</feature>
<dbReference type="GO" id="GO:0000146">
    <property type="term" value="F:microfilament motor activity"/>
    <property type="evidence" value="ECO:0007669"/>
    <property type="project" value="TreeGrafter"/>
</dbReference>
<dbReference type="OrthoDB" id="3532430at2759"/>
<evidence type="ECO:0000313" key="4">
    <source>
        <dbReference type="Proteomes" id="UP000824998"/>
    </source>
</evidence>
<name>A0A9P8C4L0_9HELO</name>
<dbReference type="AlphaFoldDB" id="A0A9P8C4L0"/>
<comment type="caution">
    <text evidence="3">The sequence shown here is derived from an EMBL/GenBank/DDBJ whole genome shotgun (WGS) entry which is preliminary data.</text>
</comment>
<dbReference type="PANTHER" id="PTHR45615:SF40">
    <property type="entry name" value="MYOSIN HEAVY CHAIN, NON-MUSCLE"/>
    <property type="match status" value="1"/>
</dbReference>
<feature type="coiled-coil region" evidence="1">
    <location>
        <begin position="642"/>
        <end position="676"/>
    </location>
</feature>
<feature type="compositionally biased region" description="Low complexity" evidence="2">
    <location>
        <begin position="26"/>
        <end position="35"/>
    </location>
</feature>
<evidence type="ECO:0000313" key="3">
    <source>
        <dbReference type="EMBL" id="KAG9233262.1"/>
    </source>
</evidence>
<feature type="compositionally biased region" description="Acidic residues" evidence="2">
    <location>
        <begin position="257"/>
        <end position="266"/>
    </location>
</feature>
<sequence>MADLDLPTLAADDDRPIAVPRKRRSSAVPSSCGSSPLRPNLQVEMRTSRRQHGFPTPPLTPSTPKRANKRVRFSDQGPPIPTAINTTSSGLTPFIRRTNISTPKSKRKHSTPANIRPANRAAYEEPISGELQFASLRQVLDGRVKRRLRRNRLSEQINTIEWSKKHQAKARKFEVERLREELAAKDLEVQDMRDNHDIASQIEGESGLTNHTITTQSKTISELEQVIAQLRAELEQKEDDVTIDDPNWTLNARDPFDDYDDDDDDEKMMTNYDFSLDSKEEIDTTPTRLNTSFPSPPDTMPNTPETPASRAVNRVRLEPADPEKQLLKEQLEGLEADVSTLRSSIALKDDHHARLEQKLSDFLPVGESLDHTSLDAALDSVLTNLALSQSHELEQRTAFSALSNEVCNLGFSSDSPEKVIETIAQQFRQARLDLEYCTPGEVVEGFENDKLLEMLVSRTKVLIERVKRNDETIDEYHEQEVLLRQQLNTRIEINEGLNHELFLANNVVGDLRLEIQEHEVGNSRLQSALEGYRTEVSSLEKLIESMESDGENLAARLRSEVAENQERLQDEMLQHETTRAMDEGKSILMTELERRLTSALQSSAEIQSQLDALTTEHADQAANITQMHSAHADSLALLSARTTELGTELERVKAALESAEAKIHSLRSINQELVGEKHRGLLIIKAANEQLAGMMKVNMSYIDSNISIQGPSSQIGSGQSFSDNGLCHGGPFQEDAAVVRRDQFFDRQLARRLGKKRRRYDSGVDFLEEVNEEVDVET</sequence>
<dbReference type="GO" id="GO:0032982">
    <property type="term" value="C:myosin filament"/>
    <property type="evidence" value="ECO:0007669"/>
    <property type="project" value="TreeGrafter"/>
</dbReference>
<feature type="region of interest" description="Disordered" evidence="2">
    <location>
        <begin position="245"/>
        <end position="268"/>
    </location>
</feature>
<dbReference type="Proteomes" id="UP000824998">
    <property type="component" value="Unassembled WGS sequence"/>
</dbReference>
<dbReference type="EMBL" id="MU251508">
    <property type="protein sequence ID" value="KAG9233262.1"/>
    <property type="molecule type" value="Genomic_DNA"/>
</dbReference>
<dbReference type="PANTHER" id="PTHR45615">
    <property type="entry name" value="MYOSIN HEAVY CHAIN, NON-MUSCLE"/>
    <property type="match status" value="1"/>
</dbReference>
<feature type="coiled-coil region" evidence="1">
    <location>
        <begin position="522"/>
        <end position="609"/>
    </location>
</feature>
<protein>
    <submittedName>
        <fullName evidence="3">Uncharacterized protein</fullName>
    </submittedName>
</protein>
<dbReference type="GO" id="GO:0051015">
    <property type="term" value="F:actin filament binding"/>
    <property type="evidence" value="ECO:0007669"/>
    <property type="project" value="TreeGrafter"/>
</dbReference>
<organism evidence="3 4">
    <name type="scientific">Amylocarpus encephaloides</name>
    <dbReference type="NCBI Taxonomy" id="45428"/>
    <lineage>
        <taxon>Eukaryota</taxon>
        <taxon>Fungi</taxon>
        <taxon>Dikarya</taxon>
        <taxon>Ascomycota</taxon>
        <taxon>Pezizomycotina</taxon>
        <taxon>Leotiomycetes</taxon>
        <taxon>Helotiales</taxon>
        <taxon>Helotiales incertae sedis</taxon>
        <taxon>Amylocarpus</taxon>
    </lineage>
</organism>
<proteinExistence type="predicted"/>
<feature type="region of interest" description="Disordered" evidence="2">
    <location>
        <begin position="1"/>
        <end position="120"/>
    </location>
</feature>
<keyword evidence="4" id="KW-1185">Reference proteome</keyword>
<keyword evidence="1" id="KW-0175">Coiled coil</keyword>